<evidence type="ECO:0000313" key="2">
    <source>
        <dbReference type="Proteomes" id="UP000315730"/>
    </source>
</evidence>
<sequence length="62" mass="6631">MHCTSVVPALAPVRSAPVHTVVAPLALPAILPPRSAIYHRRLTAQVPLRGHRVVAARLSKIP</sequence>
<dbReference type="Proteomes" id="UP000315730">
    <property type="component" value="Unassembled WGS sequence"/>
</dbReference>
<gene>
    <name evidence="1" type="ORF">KVA01_09180</name>
</gene>
<organism evidence="1 2">
    <name type="scientific">Kocuria varians</name>
    <name type="common">Micrococcus varians</name>
    <dbReference type="NCBI Taxonomy" id="1272"/>
    <lineage>
        <taxon>Bacteria</taxon>
        <taxon>Bacillati</taxon>
        <taxon>Actinomycetota</taxon>
        <taxon>Actinomycetes</taxon>
        <taxon>Micrococcales</taxon>
        <taxon>Micrococcaceae</taxon>
        <taxon>Kocuria</taxon>
    </lineage>
</organism>
<dbReference type="AlphaFoldDB" id="A0A4Y4D5D3"/>
<evidence type="ECO:0000313" key="1">
    <source>
        <dbReference type="EMBL" id="GEC98763.1"/>
    </source>
</evidence>
<protein>
    <submittedName>
        <fullName evidence="1">Uncharacterized protein</fullName>
    </submittedName>
</protein>
<keyword evidence="2" id="KW-1185">Reference proteome</keyword>
<comment type="caution">
    <text evidence="1">The sequence shown here is derived from an EMBL/GenBank/DDBJ whole genome shotgun (WGS) entry which is preliminary data.</text>
</comment>
<name>A0A4Y4D5D3_KOCVA</name>
<accession>A0A4Y4D5D3</accession>
<dbReference type="STRING" id="1272.GCA_900014985_00958"/>
<dbReference type="EMBL" id="BJNW01000006">
    <property type="protein sequence ID" value="GEC98763.1"/>
    <property type="molecule type" value="Genomic_DNA"/>
</dbReference>
<proteinExistence type="predicted"/>
<reference evidence="1 2" key="1">
    <citation type="submission" date="2019-06" db="EMBL/GenBank/DDBJ databases">
        <title>Whole genome shotgun sequence of Kocuria varians NBRC 15358.</title>
        <authorList>
            <person name="Hosoyama A."/>
            <person name="Uohara A."/>
            <person name="Ohji S."/>
            <person name="Ichikawa N."/>
        </authorList>
    </citation>
    <scope>NUCLEOTIDE SEQUENCE [LARGE SCALE GENOMIC DNA]</scope>
    <source>
        <strain evidence="1 2">NBRC 15358</strain>
    </source>
</reference>